<evidence type="ECO:0000256" key="5">
    <source>
        <dbReference type="ARBA" id="ARBA00022777"/>
    </source>
</evidence>
<evidence type="ECO:0000259" key="11">
    <source>
        <dbReference type="Pfam" id="PF13090"/>
    </source>
</evidence>
<dbReference type="Gene3D" id="3.30.870.10">
    <property type="entry name" value="Endonuclease Chain A"/>
    <property type="match status" value="2"/>
</dbReference>
<dbReference type="Pfam" id="PF17941">
    <property type="entry name" value="PP_kinase_C_1"/>
    <property type="match status" value="1"/>
</dbReference>
<evidence type="ECO:0000256" key="7">
    <source>
        <dbReference type="ARBA" id="ARBA00022842"/>
    </source>
</evidence>
<dbReference type="Pfam" id="PF02503">
    <property type="entry name" value="PP_kinase"/>
    <property type="match status" value="1"/>
</dbReference>
<dbReference type="GO" id="GO:0005524">
    <property type="term" value="F:ATP binding"/>
    <property type="evidence" value="ECO:0007669"/>
    <property type="project" value="UniProtKB-KW"/>
</dbReference>
<organism evidence="13 14">
    <name type="scientific">Candidatus Carbonibacillus altaicus</name>
    <dbReference type="NCBI Taxonomy" id="2163959"/>
    <lineage>
        <taxon>Bacteria</taxon>
        <taxon>Bacillati</taxon>
        <taxon>Bacillota</taxon>
        <taxon>Bacilli</taxon>
        <taxon>Bacillales</taxon>
        <taxon>Candidatus Carbonibacillus</taxon>
    </lineage>
</organism>
<comment type="function">
    <text evidence="8">Catalyzes the reversible transfer of the terminal phosphate of ATP to form a long-chain polyphosphate (polyP).</text>
</comment>
<evidence type="ECO:0000256" key="6">
    <source>
        <dbReference type="ARBA" id="ARBA00022840"/>
    </source>
</evidence>
<evidence type="ECO:0000256" key="1">
    <source>
        <dbReference type="ARBA" id="ARBA00022553"/>
    </source>
</evidence>
<gene>
    <name evidence="13" type="ORF">BSOLF_0546</name>
</gene>
<dbReference type="PANTHER" id="PTHR30218:SF0">
    <property type="entry name" value="POLYPHOSPHATE KINASE"/>
    <property type="match status" value="1"/>
</dbReference>
<dbReference type="EC" id="2.7.4.1" evidence="8"/>
<dbReference type="AlphaFoldDB" id="A0A2R6XXD6"/>
<dbReference type="Proteomes" id="UP000244338">
    <property type="component" value="Unassembled WGS sequence"/>
</dbReference>
<name>A0A2R6XXD6_9BACL</name>
<evidence type="ECO:0000256" key="2">
    <source>
        <dbReference type="ARBA" id="ARBA00022679"/>
    </source>
</evidence>
<evidence type="ECO:0000256" key="8">
    <source>
        <dbReference type="RuleBase" id="RU003800"/>
    </source>
</evidence>
<proteinExistence type="inferred from homology"/>
<dbReference type="EMBL" id="PEBX01000205">
    <property type="protein sequence ID" value="PTQ55078.1"/>
    <property type="molecule type" value="Genomic_DNA"/>
</dbReference>
<dbReference type="GO" id="GO:0046872">
    <property type="term" value="F:metal ion binding"/>
    <property type="evidence" value="ECO:0007669"/>
    <property type="project" value="UniProtKB-KW"/>
</dbReference>
<evidence type="ECO:0000256" key="9">
    <source>
        <dbReference type="SAM" id="MobiDB-lite"/>
    </source>
</evidence>
<keyword evidence="4" id="KW-0547">Nucleotide-binding</keyword>
<evidence type="ECO:0000313" key="13">
    <source>
        <dbReference type="EMBL" id="PTQ55078.1"/>
    </source>
</evidence>
<comment type="caution">
    <text evidence="13">The sequence shown here is derived from an EMBL/GenBank/DDBJ whole genome shotgun (WGS) entry which is preliminary data.</text>
</comment>
<evidence type="ECO:0000313" key="14">
    <source>
        <dbReference type="Proteomes" id="UP000244338"/>
    </source>
</evidence>
<feature type="compositionally biased region" description="Basic and acidic residues" evidence="9">
    <location>
        <begin position="1"/>
        <end position="21"/>
    </location>
</feature>
<reference evidence="14" key="1">
    <citation type="journal article" date="2018" name="Sci. Rep.">
        <title>Lignite coal burning seam in the remote Altai Mountains harbors a hydrogen-driven thermophilic microbial community.</title>
        <authorList>
            <person name="Kadnikov V.V."/>
            <person name="Mardanov A.V."/>
            <person name="Ivasenko D.A."/>
            <person name="Antsiferov D.V."/>
            <person name="Beletsky A.V."/>
            <person name="Karnachuk O.V."/>
            <person name="Ravin N.V."/>
        </authorList>
    </citation>
    <scope>NUCLEOTIDE SEQUENCE [LARGE SCALE GENOMIC DNA]</scope>
</reference>
<keyword evidence="1 8" id="KW-0597">Phosphoprotein</keyword>
<dbReference type="Gene3D" id="3.30.1840.10">
    <property type="entry name" value="Polyphosphate kinase middle domain"/>
    <property type="match status" value="1"/>
</dbReference>
<dbReference type="CDD" id="cd09165">
    <property type="entry name" value="PLDc_PaPPK1_C1_like"/>
    <property type="match status" value="1"/>
</dbReference>
<dbReference type="SUPFAM" id="SSF56024">
    <property type="entry name" value="Phospholipase D/nuclease"/>
    <property type="match status" value="2"/>
</dbReference>
<evidence type="ECO:0000256" key="4">
    <source>
        <dbReference type="ARBA" id="ARBA00022741"/>
    </source>
</evidence>
<dbReference type="InterPro" id="IPR036830">
    <property type="entry name" value="PP_kinase_middle_dom_sf"/>
</dbReference>
<dbReference type="InterPro" id="IPR024953">
    <property type="entry name" value="PP_kinase_middle"/>
</dbReference>
<dbReference type="GO" id="GO:0009358">
    <property type="term" value="C:polyphosphate kinase complex"/>
    <property type="evidence" value="ECO:0007669"/>
    <property type="project" value="InterPro"/>
</dbReference>
<keyword evidence="5 13" id="KW-0418">Kinase</keyword>
<evidence type="ECO:0000259" key="10">
    <source>
        <dbReference type="Pfam" id="PF02503"/>
    </source>
</evidence>
<keyword evidence="2 8" id="KW-0808">Transferase</keyword>
<dbReference type="CDD" id="cd09168">
    <property type="entry name" value="PLDc_PaPPK1_C2_like"/>
    <property type="match status" value="1"/>
</dbReference>
<accession>A0A2R6XXD6</accession>
<dbReference type="PANTHER" id="PTHR30218">
    <property type="entry name" value="POLYPHOSPHATE KINASE"/>
    <property type="match status" value="1"/>
</dbReference>
<dbReference type="Pfam" id="PF13090">
    <property type="entry name" value="PP_kinase_C"/>
    <property type="match status" value="1"/>
</dbReference>
<evidence type="ECO:0000256" key="3">
    <source>
        <dbReference type="ARBA" id="ARBA00022723"/>
    </source>
</evidence>
<dbReference type="InterPro" id="IPR041108">
    <property type="entry name" value="PP_kinase_C_1"/>
</dbReference>
<protein>
    <recommendedName>
        <fullName evidence="8">Polyphosphate kinase</fullName>
        <ecNumber evidence="8">2.7.4.1</ecNumber>
    </recommendedName>
</protein>
<dbReference type="GO" id="GO:0008976">
    <property type="term" value="F:polyphosphate kinase activity"/>
    <property type="evidence" value="ECO:0007669"/>
    <property type="project" value="UniProtKB-EC"/>
</dbReference>
<comment type="PTM">
    <text evidence="8">An intermediate of this reaction is the autophosphorylated ppk in which a phosphate is covalently linked to a histidine residue through a N-P bond.</text>
</comment>
<sequence>MDRKSDIGDHPGMETDDHGKATDGPGLREATDALDSSDVEEKQPLEKKSQKSVHAYILLEDVIRMFIHHLFRGQKIVAVAAFRITRNSDLLLNEFEAEDLLEEIERELKKRRMSDAVRIEIEPGMHPFLRSVLQEWEEVGDEAFFEIEGPIDLTFLMRFIAERDFEHLLYAPIPPMRPVDLIGEDDVFDAMKKKDLLFYHPYESFDPVVRFIEDAADDPDVLAIKQTLYRVGKDSPIVHALMRAAEAGKQVTVVVELRARFDEEKNIEWAKQLEEAGCHVIYGLVGLKTHAKMVLVVRREADGLRRYVHLGTGNYNPQTARLYTDLSFLTSDERIAEDVAEIFNSLSGYSTLPDLSEVRVGPHHLRESFHELIEEVIHHSRPERPGRIIAKINALTDKEIILDLYRASQHGVKVDLIVRGISCLRPGIPGVSENIRVVSIVGRYLEHSRIFVFQSHRREKVFVASADWMTRNIERRVETLFPIRDRMLKKRLIRFLDLYLHDNVNARELLPDGTYVRIKQESHEAEVDAQMDMYTLLRDEAKRLKRRAR</sequence>
<dbReference type="NCBIfam" id="TIGR03705">
    <property type="entry name" value="poly_P_kin"/>
    <property type="match status" value="1"/>
</dbReference>
<dbReference type="SUPFAM" id="SSF143724">
    <property type="entry name" value="PHP14-like"/>
    <property type="match status" value="1"/>
</dbReference>
<dbReference type="InterPro" id="IPR025200">
    <property type="entry name" value="PPK_C_dom2"/>
</dbReference>
<keyword evidence="3" id="KW-0479">Metal-binding</keyword>
<dbReference type="InterPro" id="IPR003414">
    <property type="entry name" value="PP_kinase"/>
</dbReference>
<comment type="similarity">
    <text evidence="8">Belongs to the polyphosphate kinase 1 (PPK1) family.</text>
</comment>
<evidence type="ECO:0000259" key="12">
    <source>
        <dbReference type="Pfam" id="PF17941"/>
    </source>
</evidence>
<comment type="catalytic activity">
    <reaction evidence="8">
        <text>[phosphate](n) + ATP = [phosphate](n+1) + ADP</text>
        <dbReference type="Rhea" id="RHEA:19573"/>
        <dbReference type="Rhea" id="RHEA-COMP:9859"/>
        <dbReference type="Rhea" id="RHEA-COMP:14280"/>
        <dbReference type="ChEBI" id="CHEBI:16838"/>
        <dbReference type="ChEBI" id="CHEBI:30616"/>
        <dbReference type="ChEBI" id="CHEBI:456216"/>
        <dbReference type="EC" id="2.7.4.1"/>
    </reaction>
</comment>
<feature type="domain" description="Polyphosphate kinase C-terminal" evidence="11">
    <location>
        <begin position="360"/>
        <end position="530"/>
    </location>
</feature>
<feature type="domain" description="Polyphosphate kinase C-terminal" evidence="12">
    <location>
        <begin position="186"/>
        <end position="350"/>
    </location>
</feature>
<dbReference type="GO" id="GO:0006799">
    <property type="term" value="P:polyphosphate biosynthetic process"/>
    <property type="evidence" value="ECO:0007669"/>
    <property type="project" value="InterPro"/>
</dbReference>
<keyword evidence="6" id="KW-0067">ATP-binding</keyword>
<keyword evidence="7" id="KW-0460">Magnesium</keyword>
<feature type="region of interest" description="Disordered" evidence="9">
    <location>
        <begin position="1"/>
        <end position="47"/>
    </location>
</feature>
<dbReference type="FunFam" id="3.30.870.10:FF:000001">
    <property type="entry name" value="Polyphosphate kinase"/>
    <property type="match status" value="1"/>
</dbReference>
<feature type="domain" description="Polyphosphate kinase middle" evidence="10">
    <location>
        <begin position="50"/>
        <end position="159"/>
    </location>
</feature>